<evidence type="ECO:0000313" key="3">
    <source>
        <dbReference type="Proteomes" id="UP001497383"/>
    </source>
</evidence>
<protein>
    <submittedName>
        <fullName evidence="2">Uncharacterized protein</fullName>
    </submittedName>
</protein>
<keyword evidence="3" id="KW-1185">Reference proteome</keyword>
<sequence length="238" mass="22812">MRFDSFAVIALLAALAQAGLLPVKLPIPTKLPVVAIPTNVAGAIAAATALPAAVAGAVPTKIAGAIPTNVVGAIAGAIPTKIAAAIPTNVVGGVAGALPTNVVGAIASAIPTALPIALPTNLPSLDKLQGLSEEALKKELAAGSAIAANFLNILGGSASGAVQANSNSAAAAAAAVIGGSLGPVSGSVSGSISGKVGKRENDEGEVEKRDSALATAIAIQLLKNLGFTFKGAVAVKST</sequence>
<dbReference type="GeneID" id="92207396"/>
<dbReference type="EMBL" id="OZ022407">
    <property type="protein sequence ID" value="CAK9437822.1"/>
    <property type="molecule type" value="Genomic_DNA"/>
</dbReference>
<keyword evidence="1" id="KW-0732">Signal</keyword>
<evidence type="ECO:0000313" key="2">
    <source>
        <dbReference type="EMBL" id="CAK9437822.1"/>
    </source>
</evidence>
<accession>A0ABP0ZIK4</accession>
<proteinExistence type="predicted"/>
<name>A0ABP0ZIK4_9ASCO</name>
<dbReference type="Proteomes" id="UP001497383">
    <property type="component" value="Chromosome 3"/>
</dbReference>
<feature type="chain" id="PRO_5045941723" evidence="1">
    <location>
        <begin position="19"/>
        <end position="238"/>
    </location>
</feature>
<reference evidence="2 3" key="1">
    <citation type="submission" date="2024-03" db="EMBL/GenBank/DDBJ databases">
        <authorList>
            <person name="Brejova B."/>
        </authorList>
    </citation>
    <scope>NUCLEOTIDE SEQUENCE [LARGE SCALE GENOMIC DNA]</scope>
    <source>
        <strain evidence="2 3">CBS 14171</strain>
    </source>
</reference>
<gene>
    <name evidence="2" type="ORF">LODBEIA_P22000</name>
</gene>
<organism evidence="2 3">
    <name type="scientific">Lodderomyces beijingensis</name>
    <dbReference type="NCBI Taxonomy" id="1775926"/>
    <lineage>
        <taxon>Eukaryota</taxon>
        <taxon>Fungi</taxon>
        <taxon>Dikarya</taxon>
        <taxon>Ascomycota</taxon>
        <taxon>Saccharomycotina</taxon>
        <taxon>Pichiomycetes</taxon>
        <taxon>Debaryomycetaceae</taxon>
        <taxon>Candida/Lodderomyces clade</taxon>
        <taxon>Lodderomyces</taxon>
    </lineage>
</organism>
<feature type="signal peptide" evidence="1">
    <location>
        <begin position="1"/>
        <end position="18"/>
    </location>
</feature>
<evidence type="ECO:0000256" key="1">
    <source>
        <dbReference type="SAM" id="SignalP"/>
    </source>
</evidence>
<dbReference type="RefSeq" id="XP_066829138.1">
    <property type="nucleotide sequence ID" value="XM_066972174.1"/>
</dbReference>